<dbReference type="EMBL" id="CP054540">
    <property type="protein sequence ID" value="QSL65983.1"/>
    <property type="molecule type" value="Genomic_DNA"/>
</dbReference>
<gene>
    <name evidence="3" type="ORF">MERGE_003120</name>
</gene>
<evidence type="ECO:0000313" key="4">
    <source>
        <dbReference type="Proteomes" id="UP000663699"/>
    </source>
</evidence>
<dbReference type="InterPro" id="IPR028020">
    <property type="entry name" value="ASX_DEUBAD_dom"/>
</dbReference>
<feature type="compositionally biased region" description="Basic and acidic residues" evidence="1">
    <location>
        <begin position="163"/>
        <end position="195"/>
    </location>
</feature>
<name>A0A899FZI6_9ASCO</name>
<evidence type="ECO:0000313" key="3">
    <source>
        <dbReference type="EMBL" id="QSL65983.1"/>
    </source>
</evidence>
<sequence length="378" mass="44016">MIKIDNNSLEKLKEQDHINIDNEAINNNIVLQKDKEIENKANSLIDQKRKLNIDELENDSPVEITQQSTNTLKRRRIDLWDIKQLLEYPKNKTISTNLDIFDSYDSPDYKQKQTEYLSILPTIDKIMKTEEEIEHAITNGFFENNLFLQDFIREFQDNFNGRYDERGTKNTFESRRYRSDSRVDGYRDSQYEHHSNQKQQKVSAELRAGEATTLKLPQMAEMGLFVLGDIWKYSRTLGFKQRGKGREKIEIRKDLQLTGIDESTHSLTFLCPSSTNIYFIKGDPGISISNITTPTMLETQILDIDGRTAHSERPNGNAWKSIRVQRCGRDMASKSCSILGTIYGKCIIKNTNNIQKDTCISEFKKFKNCLEEIIKRKW</sequence>
<feature type="domain" description="ASX DEUBAD" evidence="2">
    <location>
        <begin position="79"/>
        <end position="193"/>
    </location>
</feature>
<feature type="region of interest" description="Disordered" evidence="1">
    <location>
        <begin position="163"/>
        <end position="201"/>
    </location>
</feature>
<dbReference type="Proteomes" id="UP000663699">
    <property type="component" value="Chromosome 9"/>
</dbReference>
<dbReference type="AlphaFoldDB" id="A0A899FZI6"/>
<proteinExistence type="predicted"/>
<dbReference type="OrthoDB" id="2289918at2759"/>
<protein>
    <recommendedName>
        <fullName evidence="2">ASX DEUBAD domain-containing protein</fullName>
    </recommendedName>
</protein>
<evidence type="ECO:0000256" key="1">
    <source>
        <dbReference type="SAM" id="MobiDB-lite"/>
    </source>
</evidence>
<organism evidence="3 4">
    <name type="scientific">Pneumocystis wakefieldiae</name>
    <dbReference type="NCBI Taxonomy" id="38082"/>
    <lineage>
        <taxon>Eukaryota</taxon>
        <taxon>Fungi</taxon>
        <taxon>Dikarya</taxon>
        <taxon>Ascomycota</taxon>
        <taxon>Taphrinomycotina</taxon>
        <taxon>Pneumocystomycetes</taxon>
        <taxon>Pneumocystaceae</taxon>
        <taxon>Pneumocystis</taxon>
    </lineage>
</organism>
<keyword evidence="4" id="KW-1185">Reference proteome</keyword>
<evidence type="ECO:0000259" key="2">
    <source>
        <dbReference type="Pfam" id="PF13919"/>
    </source>
</evidence>
<reference evidence="3" key="1">
    <citation type="submission" date="2020-06" db="EMBL/GenBank/DDBJ databases">
        <title>Genomes of multiple members of Pneumocystis genus reveal paths to human pathogen Pneumocystis jirovecii.</title>
        <authorList>
            <person name="Cisse O.H."/>
            <person name="Ma L."/>
            <person name="Dekker J."/>
            <person name="Khil P."/>
            <person name="Jo J."/>
            <person name="Brenchley J."/>
            <person name="Blair R."/>
            <person name="Pahar B."/>
            <person name="Chabe M."/>
            <person name="Van Rompay K.A."/>
            <person name="Keesler R."/>
            <person name="Sukura A."/>
            <person name="Hirsch V."/>
            <person name="Kutty G."/>
            <person name="Liu Y."/>
            <person name="Peng L."/>
            <person name="Chen J."/>
            <person name="Song J."/>
            <person name="Weissenbacher-Lang C."/>
            <person name="Xu J."/>
            <person name="Upham N.S."/>
            <person name="Stajich J.E."/>
            <person name="Cuomo C.A."/>
            <person name="Cushion M.T."/>
            <person name="Kovacs J.A."/>
        </authorList>
    </citation>
    <scope>NUCLEOTIDE SEQUENCE</scope>
    <source>
        <strain evidence="3">2A</strain>
    </source>
</reference>
<dbReference type="Pfam" id="PF13919">
    <property type="entry name" value="ASXH"/>
    <property type="match status" value="1"/>
</dbReference>
<accession>A0A899FZI6</accession>